<dbReference type="InterPro" id="IPR019747">
    <property type="entry name" value="FERM_CS"/>
</dbReference>
<feature type="domain" description="FERM" evidence="7">
    <location>
        <begin position="110"/>
        <end position="393"/>
    </location>
</feature>
<reference evidence="8 9" key="1">
    <citation type="submission" date="2020-08" db="EMBL/GenBank/DDBJ databases">
        <authorList>
            <person name="Hejnol A."/>
        </authorList>
    </citation>
    <scope>NUCLEOTIDE SEQUENCE [LARGE SCALE GENOMIC DNA]</scope>
</reference>
<comment type="caution">
    <text evidence="8">The sequence shown here is derived from an EMBL/GenBank/DDBJ whole genome shotgun (WGS) entry which is preliminary data.</text>
</comment>
<gene>
    <name evidence="8" type="ORF">DGYR_LOCUS1145</name>
</gene>
<dbReference type="InterPro" id="IPR000798">
    <property type="entry name" value="Ez/rad/moesin-like"/>
</dbReference>
<dbReference type="InterPro" id="IPR014352">
    <property type="entry name" value="FERM/acyl-CoA-bd_prot_sf"/>
</dbReference>
<evidence type="ECO:0000256" key="4">
    <source>
        <dbReference type="ARBA" id="ARBA00023203"/>
    </source>
</evidence>
<dbReference type="SMART" id="SM00295">
    <property type="entry name" value="B41"/>
    <property type="match status" value="1"/>
</dbReference>
<dbReference type="FunFam" id="2.30.29.30:FF:000001">
    <property type="entry name" value="Erythrocyte membrane protein band 4.1"/>
    <property type="match status" value="1"/>
</dbReference>
<dbReference type="InterPro" id="IPR000299">
    <property type="entry name" value="FERM_domain"/>
</dbReference>
<feature type="compositionally biased region" description="Polar residues" evidence="6">
    <location>
        <begin position="72"/>
        <end position="82"/>
    </location>
</feature>
<dbReference type="SUPFAM" id="SSF50729">
    <property type="entry name" value="PH domain-like"/>
    <property type="match status" value="1"/>
</dbReference>
<dbReference type="Pfam" id="PF09379">
    <property type="entry name" value="FERM_N"/>
    <property type="match status" value="1"/>
</dbReference>
<dbReference type="CDD" id="cd13184">
    <property type="entry name" value="FERM_C_4_1_family"/>
    <property type="match status" value="1"/>
</dbReference>
<dbReference type="PROSITE" id="PS50057">
    <property type="entry name" value="FERM_3"/>
    <property type="match status" value="1"/>
</dbReference>
<dbReference type="CDD" id="cd14473">
    <property type="entry name" value="FERM_B-lobe"/>
    <property type="match status" value="1"/>
</dbReference>
<dbReference type="Gene3D" id="2.30.29.30">
    <property type="entry name" value="Pleckstrin-homology domain (PH domain)/Phosphotyrosine-binding domain (PTB)"/>
    <property type="match status" value="1"/>
</dbReference>
<dbReference type="SMART" id="SM01196">
    <property type="entry name" value="FERM_C"/>
    <property type="match status" value="1"/>
</dbReference>
<dbReference type="PANTHER" id="PTHR23280:SF21">
    <property type="entry name" value="PROTEIN 4.1 HOMOLOG"/>
    <property type="match status" value="1"/>
</dbReference>
<keyword evidence="3" id="KW-0597">Phosphoprotein</keyword>
<feature type="compositionally biased region" description="Polar residues" evidence="6">
    <location>
        <begin position="51"/>
        <end position="63"/>
    </location>
</feature>
<dbReference type="FunFam" id="1.20.80.10:FF:000001">
    <property type="entry name" value="Erythrocyte membrane protein band 4.1"/>
    <property type="match status" value="1"/>
</dbReference>
<evidence type="ECO:0000256" key="3">
    <source>
        <dbReference type="ARBA" id="ARBA00022553"/>
    </source>
</evidence>
<evidence type="ECO:0000256" key="1">
    <source>
        <dbReference type="ARBA" id="ARBA00004245"/>
    </source>
</evidence>
<dbReference type="PANTHER" id="PTHR23280">
    <property type="entry name" value="4.1 G PROTEIN"/>
    <property type="match status" value="1"/>
</dbReference>
<feature type="compositionally biased region" description="Basic and acidic residues" evidence="6">
    <location>
        <begin position="83"/>
        <end position="98"/>
    </location>
</feature>
<dbReference type="GO" id="GO:0003779">
    <property type="term" value="F:actin binding"/>
    <property type="evidence" value="ECO:0007669"/>
    <property type="project" value="UniProtKB-KW"/>
</dbReference>
<protein>
    <submittedName>
        <fullName evidence="8">DgyrCDS1181</fullName>
    </submittedName>
</protein>
<dbReference type="Gene3D" id="3.10.20.90">
    <property type="entry name" value="Phosphatidylinositol 3-kinase Catalytic Subunit, Chain A, domain 1"/>
    <property type="match status" value="1"/>
</dbReference>
<dbReference type="InterPro" id="IPR018980">
    <property type="entry name" value="FERM_PH-like_C"/>
</dbReference>
<dbReference type="Pfam" id="PF05902">
    <property type="entry name" value="4_1_CTD"/>
    <property type="match status" value="1"/>
</dbReference>
<dbReference type="PRINTS" id="PR00935">
    <property type="entry name" value="BAND41"/>
</dbReference>
<evidence type="ECO:0000256" key="6">
    <source>
        <dbReference type="SAM" id="MobiDB-lite"/>
    </source>
</evidence>
<evidence type="ECO:0000256" key="5">
    <source>
        <dbReference type="ARBA" id="ARBA00023212"/>
    </source>
</evidence>
<organism evidence="8 9">
    <name type="scientific">Dimorphilus gyrociliatus</name>
    <dbReference type="NCBI Taxonomy" id="2664684"/>
    <lineage>
        <taxon>Eukaryota</taxon>
        <taxon>Metazoa</taxon>
        <taxon>Spiralia</taxon>
        <taxon>Lophotrochozoa</taxon>
        <taxon>Annelida</taxon>
        <taxon>Polychaeta</taxon>
        <taxon>Polychaeta incertae sedis</taxon>
        <taxon>Dinophilidae</taxon>
        <taxon>Dimorphilus</taxon>
    </lineage>
</organism>
<dbReference type="InterPro" id="IPR018979">
    <property type="entry name" value="FERM_N"/>
</dbReference>
<keyword evidence="4" id="KW-0009">Actin-binding</keyword>
<keyword evidence="9" id="KW-1185">Reference proteome</keyword>
<accession>A0A7I8V9E3</accession>
<evidence type="ECO:0000256" key="2">
    <source>
        <dbReference type="ARBA" id="ARBA00022490"/>
    </source>
</evidence>
<name>A0A7I8V9E3_9ANNE</name>
<dbReference type="Pfam" id="PF09380">
    <property type="entry name" value="FERM_C"/>
    <property type="match status" value="1"/>
</dbReference>
<dbReference type="InterPro" id="IPR011993">
    <property type="entry name" value="PH-like_dom_sf"/>
</dbReference>
<keyword evidence="5" id="KW-0206">Cytoskeleton</keyword>
<dbReference type="OrthoDB" id="6589456at2759"/>
<dbReference type="InterPro" id="IPR029071">
    <property type="entry name" value="Ubiquitin-like_domsf"/>
</dbReference>
<dbReference type="InterPro" id="IPR008379">
    <property type="entry name" value="Band_4.1_C"/>
</dbReference>
<proteinExistence type="predicted"/>
<dbReference type="GO" id="GO:0031032">
    <property type="term" value="P:actomyosin structure organization"/>
    <property type="evidence" value="ECO:0007669"/>
    <property type="project" value="TreeGrafter"/>
</dbReference>
<dbReference type="PROSITE" id="PS00661">
    <property type="entry name" value="FERM_2"/>
    <property type="match status" value="1"/>
</dbReference>
<evidence type="ECO:0000259" key="7">
    <source>
        <dbReference type="PROSITE" id="PS50057"/>
    </source>
</evidence>
<dbReference type="Gene3D" id="1.20.80.10">
    <property type="match status" value="1"/>
</dbReference>
<dbReference type="InterPro" id="IPR019748">
    <property type="entry name" value="FERM_central"/>
</dbReference>
<dbReference type="SUPFAM" id="SSF47031">
    <property type="entry name" value="Second domain of FERM"/>
    <property type="match status" value="1"/>
</dbReference>
<feature type="region of interest" description="Disordered" evidence="6">
    <location>
        <begin position="1"/>
        <end position="99"/>
    </location>
</feature>
<keyword evidence="2" id="KW-0963">Cytoplasm</keyword>
<dbReference type="PROSITE" id="PS00660">
    <property type="entry name" value="FERM_1"/>
    <property type="match status" value="1"/>
</dbReference>
<evidence type="ECO:0000313" key="9">
    <source>
        <dbReference type="Proteomes" id="UP000549394"/>
    </source>
</evidence>
<dbReference type="PRINTS" id="PR00661">
    <property type="entry name" value="ERMFAMILY"/>
</dbReference>
<dbReference type="EMBL" id="CAJFCJ010000002">
    <property type="protein sequence ID" value="CAD5111921.1"/>
    <property type="molecule type" value="Genomic_DNA"/>
</dbReference>
<dbReference type="AlphaFoldDB" id="A0A7I8V9E3"/>
<dbReference type="InterPro" id="IPR035963">
    <property type="entry name" value="FERM_2"/>
</dbReference>
<evidence type="ECO:0000313" key="8">
    <source>
        <dbReference type="EMBL" id="CAD5111921.1"/>
    </source>
</evidence>
<dbReference type="Proteomes" id="UP000549394">
    <property type="component" value="Unassembled WGS sequence"/>
</dbReference>
<dbReference type="FunFam" id="3.10.20.90:FF:000002">
    <property type="entry name" value="Erythrocyte protein band 4.1-like 3"/>
    <property type="match status" value="1"/>
</dbReference>
<sequence length="791" mass="90470">MHHEGKQMAEQSPEHYVMQSEPSLAGEASMEKGEGHASGCYERNHRRRPQNARSINNVKSLQRVQEAPVEVSESQQTPVTTPSEEKKNSTLISEEKSVKDKKKTMSGKAVKCRVILLNGETFENEIDKNAKGEDLLEKVCSHLNLVERDYFGLSFNDTQSVKMWLNNEKKIAKQMRGVPWVFNFEVKFYPPDPAELKENITRYQLVLQLRSDIAEGKLPCSFVTHALLGSYIVQAELGDYDPAEHGHDFSYLKDMKFAPQQTEDLLIKISELHKQHRGQKPDQSELHYLENAKKLAMYGVDMHQARDSGSVEIMLGVCASGLLIYRDRLRINRFAWPKILKISYKRNYFYIKIRPGELDNIENTIGFKLASHKLAKRLWKTAVEHHTFFRLKEAEPIMKKGMVIGPNKYRYSGRTQWQAMSSEVDREQPAFHRTGSVSAGHLEREETTMPATQTKPMKQIGSYRSIDNSIEHVNSSFAYRYDSPQSKADCVSATLSARSLADSCVMDPFTSPRTENYKEIIVEEKRHYAPVMKELNDTLRSKHSTLPLAHSSPNGSILRKKSIPPNSEQFDRENFDFDNQMNDDGTYVDAEGRYRDRDGNLIIKRNVIPGPRPTQEDYNQHHGNDEYGNQLYNSNTGNSMSDPNFAREYQPRDNAAGRDDNLPYVRTETRTVTYSRENGNADNNFPGADQMITSQTHSTRTYMMETTTYQRESGQVGQQVNIQSYNEDDDEQQLLDAIRSVTELNSDMTVEKVVVKDVLPCQVFVALPIVVAQFFTSQMVISEHEIFFVTG</sequence>
<dbReference type="SUPFAM" id="SSF54236">
    <property type="entry name" value="Ubiquitin-like"/>
    <property type="match status" value="1"/>
</dbReference>
<dbReference type="InterPro" id="IPR019749">
    <property type="entry name" value="Band_41_domain"/>
</dbReference>
<dbReference type="GO" id="GO:0005886">
    <property type="term" value="C:plasma membrane"/>
    <property type="evidence" value="ECO:0007669"/>
    <property type="project" value="TreeGrafter"/>
</dbReference>
<dbReference type="GO" id="GO:0005198">
    <property type="term" value="F:structural molecule activity"/>
    <property type="evidence" value="ECO:0007669"/>
    <property type="project" value="InterPro"/>
</dbReference>
<dbReference type="GO" id="GO:0005856">
    <property type="term" value="C:cytoskeleton"/>
    <property type="evidence" value="ECO:0007669"/>
    <property type="project" value="UniProtKB-SubCell"/>
</dbReference>
<dbReference type="Pfam" id="PF00373">
    <property type="entry name" value="FERM_M"/>
    <property type="match status" value="1"/>
</dbReference>
<comment type="subcellular location">
    <subcellularLocation>
        <location evidence="1">Cytoplasm</location>
        <location evidence="1">Cytoskeleton</location>
    </subcellularLocation>
</comment>